<feature type="region of interest" description="Disordered" evidence="1">
    <location>
        <begin position="1"/>
        <end position="60"/>
    </location>
</feature>
<proteinExistence type="predicted"/>
<comment type="caution">
    <text evidence="2">The sequence shown here is derived from an EMBL/GenBank/DDBJ whole genome shotgun (WGS) entry which is preliminary data.</text>
</comment>
<keyword evidence="3" id="KW-1185">Reference proteome</keyword>
<protein>
    <submittedName>
        <fullName evidence="2">Uncharacterized protein</fullName>
    </submittedName>
</protein>
<feature type="compositionally biased region" description="Basic and acidic residues" evidence="1">
    <location>
        <begin position="88"/>
        <end position="112"/>
    </location>
</feature>
<reference evidence="2" key="1">
    <citation type="submission" date="2021-10" db="EMBL/GenBank/DDBJ databases">
        <title>Melipona bicolor Genome sequencing and assembly.</title>
        <authorList>
            <person name="Araujo N.S."/>
            <person name="Arias M.C."/>
        </authorList>
    </citation>
    <scope>NUCLEOTIDE SEQUENCE</scope>
    <source>
        <strain evidence="2">USP_2M_L1-L4_2017</strain>
        <tissue evidence="2">Whole body</tissue>
    </source>
</reference>
<gene>
    <name evidence="2" type="ORF">K0M31_003996</name>
</gene>
<evidence type="ECO:0000313" key="2">
    <source>
        <dbReference type="EMBL" id="KAK1127459.1"/>
    </source>
</evidence>
<feature type="compositionally biased region" description="Basic and acidic residues" evidence="1">
    <location>
        <begin position="21"/>
        <end position="46"/>
    </location>
</feature>
<accession>A0AA40FYC5</accession>
<dbReference type="EMBL" id="JAHYIQ010000012">
    <property type="protein sequence ID" value="KAK1127459.1"/>
    <property type="molecule type" value="Genomic_DNA"/>
</dbReference>
<evidence type="ECO:0000313" key="3">
    <source>
        <dbReference type="Proteomes" id="UP001177670"/>
    </source>
</evidence>
<name>A0AA40FYC5_9HYME</name>
<evidence type="ECO:0000256" key="1">
    <source>
        <dbReference type="SAM" id="MobiDB-lite"/>
    </source>
</evidence>
<feature type="region of interest" description="Disordered" evidence="1">
    <location>
        <begin position="82"/>
        <end position="123"/>
    </location>
</feature>
<dbReference type="Proteomes" id="UP001177670">
    <property type="component" value="Unassembled WGS sequence"/>
</dbReference>
<sequence>MQRQPVVNIETGNKKRILKMKGKEREPVTNEANDDRSMSSGVREKTGQLSGTDGDYHTDRYRKNAGDFRMKFRPPIFRRGCSKHCTGIKRDESDTSSVRIDKGESSGARDKEEQEDVGAILEPSESEDKTICNLWKTI</sequence>
<organism evidence="2 3">
    <name type="scientific">Melipona bicolor</name>
    <dbReference type="NCBI Taxonomy" id="60889"/>
    <lineage>
        <taxon>Eukaryota</taxon>
        <taxon>Metazoa</taxon>
        <taxon>Ecdysozoa</taxon>
        <taxon>Arthropoda</taxon>
        <taxon>Hexapoda</taxon>
        <taxon>Insecta</taxon>
        <taxon>Pterygota</taxon>
        <taxon>Neoptera</taxon>
        <taxon>Endopterygota</taxon>
        <taxon>Hymenoptera</taxon>
        <taxon>Apocrita</taxon>
        <taxon>Aculeata</taxon>
        <taxon>Apoidea</taxon>
        <taxon>Anthophila</taxon>
        <taxon>Apidae</taxon>
        <taxon>Melipona</taxon>
    </lineage>
</organism>
<dbReference type="AlphaFoldDB" id="A0AA40FYC5"/>